<accession>A0A0G4L5A8</accession>
<dbReference type="EMBL" id="CVQI01007779">
    <property type="protein sequence ID" value="CRK17207.1"/>
    <property type="molecule type" value="Genomic_DNA"/>
</dbReference>
<dbReference type="InterPro" id="IPR036864">
    <property type="entry name" value="Zn2-C6_fun-type_DNA-bd_sf"/>
</dbReference>
<dbReference type="Pfam" id="PF00172">
    <property type="entry name" value="Zn_clus"/>
    <property type="match status" value="1"/>
</dbReference>
<protein>
    <recommendedName>
        <fullName evidence="3">Zn(2)-C6 fungal-type domain-containing protein</fullName>
    </recommendedName>
</protein>
<dbReference type="PROSITE" id="PS50048">
    <property type="entry name" value="ZN2_CY6_FUNGAL_2"/>
    <property type="match status" value="1"/>
</dbReference>
<evidence type="ECO:0000256" key="1">
    <source>
        <dbReference type="ARBA" id="ARBA00023242"/>
    </source>
</evidence>
<dbReference type="Proteomes" id="UP000045706">
    <property type="component" value="Unassembled WGS sequence"/>
</dbReference>
<sequence>MDDDAMQTLTPPHSHSTSTSASASGVTKNALRPKPKMNNACEACRAAKVKCQPSVHAGICRRCLEFKRECVFRTGPRTRRPRQSKLYVPVPWNLPLPCSLSIIDWPPDELTSPPSNQDVTPRPPLHAPSKTFSINFDMPAPEEPSPSSFESLASRHASYIESLLPKDNEHTPMFDDLVFDAISSFHHPGGIALTPPHSHYGAHHGARHST</sequence>
<feature type="non-terminal residue" evidence="4">
    <location>
        <position position="210"/>
    </location>
</feature>
<dbReference type="AlphaFoldDB" id="A0A0G4L5A8"/>
<reference evidence="5" key="1">
    <citation type="submission" date="2015-05" db="EMBL/GenBank/DDBJ databases">
        <authorList>
            <person name="Fogelqvist Johan"/>
        </authorList>
    </citation>
    <scope>NUCLEOTIDE SEQUENCE [LARGE SCALE GENOMIC DNA]</scope>
</reference>
<evidence type="ECO:0000313" key="5">
    <source>
        <dbReference type="Proteomes" id="UP000045706"/>
    </source>
</evidence>
<gene>
    <name evidence="4" type="ORF">BN1723_002373</name>
</gene>
<dbReference type="InterPro" id="IPR001138">
    <property type="entry name" value="Zn2Cys6_DnaBD"/>
</dbReference>
<name>A0A0G4L5A8_VERLO</name>
<evidence type="ECO:0000313" key="4">
    <source>
        <dbReference type="EMBL" id="CRK17207.1"/>
    </source>
</evidence>
<feature type="region of interest" description="Disordered" evidence="2">
    <location>
        <begin position="1"/>
        <end position="34"/>
    </location>
</feature>
<keyword evidence="1" id="KW-0539">Nucleus</keyword>
<dbReference type="SMART" id="SM00066">
    <property type="entry name" value="GAL4"/>
    <property type="match status" value="1"/>
</dbReference>
<dbReference type="CDD" id="cd00067">
    <property type="entry name" value="GAL4"/>
    <property type="match status" value="1"/>
</dbReference>
<dbReference type="GO" id="GO:0008270">
    <property type="term" value="F:zinc ion binding"/>
    <property type="evidence" value="ECO:0007669"/>
    <property type="project" value="InterPro"/>
</dbReference>
<feature type="compositionally biased region" description="Low complexity" evidence="2">
    <location>
        <begin position="11"/>
        <end position="24"/>
    </location>
</feature>
<dbReference type="GO" id="GO:0000981">
    <property type="term" value="F:DNA-binding transcription factor activity, RNA polymerase II-specific"/>
    <property type="evidence" value="ECO:0007669"/>
    <property type="project" value="InterPro"/>
</dbReference>
<evidence type="ECO:0000256" key="2">
    <source>
        <dbReference type="SAM" id="MobiDB-lite"/>
    </source>
</evidence>
<dbReference type="PROSITE" id="PS00463">
    <property type="entry name" value="ZN2_CY6_FUNGAL_1"/>
    <property type="match status" value="1"/>
</dbReference>
<organism evidence="4 5">
    <name type="scientific">Verticillium longisporum</name>
    <name type="common">Verticillium dahliae var. longisporum</name>
    <dbReference type="NCBI Taxonomy" id="100787"/>
    <lineage>
        <taxon>Eukaryota</taxon>
        <taxon>Fungi</taxon>
        <taxon>Dikarya</taxon>
        <taxon>Ascomycota</taxon>
        <taxon>Pezizomycotina</taxon>
        <taxon>Sordariomycetes</taxon>
        <taxon>Hypocreomycetidae</taxon>
        <taxon>Glomerellales</taxon>
        <taxon>Plectosphaerellaceae</taxon>
        <taxon>Verticillium</taxon>
    </lineage>
</organism>
<evidence type="ECO:0000259" key="3">
    <source>
        <dbReference type="PROSITE" id="PS50048"/>
    </source>
</evidence>
<dbReference type="SUPFAM" id="SSF57701">
    <property type="entry name" value="Zn2/Cys6 DNA-binding domain"/>
    <property type="match status" value="1"/>
</dbReference>
<feature type="domain" description="Zn(2)-C6 fungal-type" evidence="3">
    <location>
        <begin position="40"/>
        <end position="72"/>
    </location>
</feature>
<dbReference type="Gene3D" id="4.10.240.10">
    <property type="entry name" value="Zn(2)-C6 fungal-type DNA-binding domain"/>
    <property type="match status" value="1"/>
</dbReference>
<proteinExistence type="predicted"/>